<dbReference type="OrthoDB" id="5273213at2759"/>
<keyword evidence="2" id="KW-0433">Leucine-rich repeat</keyword>
<comment type="caution">
    <text evidence="6">The sequence shown here is derived from an EMBL/GenBank/DDBJ whole genome shotgun (WGS) entry which is preliminary data.</text>
</comment>
<evidence type="ECO:0000256" key="3">
    <source>
        <dbReference type="ARBA" id="ARBA00022737"/>
    </source>
</evidence>
<keyword evidence="3" id="KW-0677">Repeat</keyword>
<dbReference type="Pfam" id="PF01302">
    <property type="entry name" value="CAP_GLY"/>
    <property type="match status" value="1"/>
</dbReference>
<protein>
    <recommendedName>
        <fullName evidence="5">CAP-Gly domain-containing protein</fullName>
    </recommendedName>
</protein>
<organism evidence="6 7">
    <name type="scientific">Pycnococcus provasolii</name>
    <dbReference type="NCBI Taxonomy" id="41880"/>
    <lineage>
        <taxon>Eukaryota</taxon>
        <taxon>Viridiplantae</taxon>
        <taxon>Chlorophyta</taxon>
        <taxon>Pseudoscourfieldiophyceae</taxon>
        <taxon>Pseudoscourfieldiales</taxon>
        <taxon>Pycnococcaceae</taxon>
        <taxon>Pycnococcus</taxon>
    </lineage>
</organism>
<dbReference type="Gene3D" id="3.10.20.90">
    <property type="entry name" value="Phosphatidylinositol 3-kinase Catalytic Subunit, Chain A, domain 1"/>
    <property type="match status" value="1"/>
</dbReference>
<dbReference type="SUPFAM" id="SSF74924">
    <property type="entry name" value="Cap-Gly domain"/>
    <property type="match status" value="1"/>
</dbReference>
<dbReference type="GO" id="GO:0005930">
    <property type="term" value="C:axoneme"/>
    <property type="evidence" value="ECO:0007669"/>
    <property type="project" value="UniProtKB-SubCell"/>
</dbReference>
<keyword evidence="7" id="KW-1185">Reference proteome</keyword>
<dbReference type="Gene3D" id="3.80.10.10">
    <property type="entry name" value="Ribonuclease Inhibitor"/>
    <property type="match status" value="2"/>
</dbReference>
<evidence type="ECO:0000256" key="1">
    <source>
        <dbReference type="ARBA" id="ARBA00004430"/>
    </source>
</evidence>
<evidence type="ECO:0000256" key="4">
    <source>
        <dbReference type="SAM" id="MobiDB-lite"/>
    </source>
</evidence>
<proteinExistence type="predicted"/>
<dbReference type="SMART" id="SM01052">
    <property type="entry name" value="CAP_GLY"/>
    <property type="match status" value="1"/>
</dbReference>
<dbReference type="Gene3D" id="2.30.30.190">
    <property type="entry name" value="CAP Gly-rich-like domain"/>
    <property type="match status" value="1"/>
</dbReference>
<accession>A0A830HIA0</accession>
<dbReference type="Proteomes" id="UP000660262">
    <property type="component" value="Unassembled WGS sequence"/>
</dbReference>
<feature type="compositionally biased region" description="Polar residues" evidence="4">
    <location>
        <begin position="116"/>
        <end position="129"/>
    </location>
</feature>
<sequence>MASSRGMSVGTRVLVDSLYLASVRYVGPVTNHTGIYLGVECDDPSRGRHNGTVDGTTYFTCVTHPSAVNAASLVRPKKVIRIISVLEAVVARYRCTDPADQEGALAPAPASDDENTQAQSLSDQDSQNMHVLTSSEQQVPVDFVGRDEVARRFDDVAALRGAFVPDANVGYACEPPGSLAAAAPNLAELDASGGLFSDWWVDVTPIAAELVRLETLNVSRAPLMHVPTPAPMTAPTFATLRVLVLNTCPRVTWCGARAICASCPQLEELHLCANGWSTLQLDGGEELAPHTGVRVLNLDDNALSDWNDVAVQAHAAFPHLVRLSANGNQFASVAPFQQGCLASLESLLVGRNALADWACLDALDTYPKLEEARLSDNPWGGAPATVARSAAVARISRLARLNGSTVRTSERRDAEMRYARAVSRELAEMVASGTVKDADAALAAAATSHPRYAALCAAHDLDPRAFASDAAAAAAGGGGVGALAAELMALRFTCVSARAGETRPFEKRLPASTSLHKVKAMCRKMFRLEADADLRLFAKAPGQPVPEPLAHADDDEDLRGAGLLEGSEILVDETE</sequence>
<comment type="subcellular location">
    <subcellularLocation>
        <location evidence="1">Cytoplasm</location>
        <location evidence="1">Cytoskeleton</location>
        <location evidence="1">Cilium axoneme</location>
    </subcellularLocation>
</comment>
<name>A0A830HIA0_9CHLO</name>
<dbReference type="PROSITE" id="PS50245">
    <property type="entry name" value="CAP_GLY_2"/>
    <property type="match status" value="1"/>
</dbReference>
<dbReference type="PANTHER" id="PTHR18849:SF0">
    <property type="entry name" value="CILIA- AND FLAGELLA-ASSOCIATED PROTEIN 410-RELATED"/>
    <property type="match status" value="1"/>
</dbReference>
<evidence type="ECO:0000313" key="7">
    <source>
        <dbReference type="Proteomes" id="UP000660262"/>
    </source>
</evidence>
<dbReference type="AlphaFoldDB" id="A0A830HIA0"/>
<dbReference type="EMBL" id="BNJQ01000014">
    <property type="protein sequence ID" value="GHP06854.1"/>
    <property type="molecule type" value="Genomic_DNA"/>
</dbReference>
<dbReference type="InterPro" id="IPR032675">
    <property type="entry name" value="LRR_dom_sf"/>
</dbReference>
<gene>
    <name evidence="6" type="ORF">PPROV_000559800</name>
</gene>
<evidence type="ECO:0000256" key="2">
    <source>
        <dbReference type="ARBA" id="ARBA00022614"/>
    </source>
</evidence>
<dbReference type="SUPFAM" id="SSF52058">
    <property type="entry name" value="L domain-like"/>
    <property type="match status" value="1"/>
</dbReference>
<feature type="domain" description="CAP-Gly" evidence="5">
    <location>
        <begin position="27"/>
        <end position="75"/>
    </location>
</feature>
<evidence type="ECO:0000313" key="6">
    <source>
        <dbReference type="EMBL" id="GHP06854.1"/>
    </source>
</evidence>
<dbReference type="InterPro" id="IPR000938">
    <property type="entry name" value="CAP-Gly_domain"/>
</dbReference>
<dbReference type="PANTHER" id="PTHR18849">
    <property type="entry name" value="LEUCINE RICH REPEAT PROTEIN"/>
    <property type="match status" value="1"/>
</dbReference>
<evidence type="ECO:0000259" key="5">
    <source>
        <dbReference type="PROSITE" id="PS50245"/>
    </source>
</evidence>
<reference evidence="6" key="1">
    <citation type="submission" date="2020-10" db="EMBL/GenBank/DDBJ databases">
        <title>Unveiling of a novel bifunctional photoreceptor, Dualchrome1, isolated from a cosmopolitan green alga.</title>
        <authorList>
            <person name="Suzuki S."/>
            <person name="Kawachi M."/>
        </authorList>
    </citation>
    <scope>NUCLEOTIDE SEQUENCE</scope>
    <source>
        <strain evidence="6">NIES 2893</strain>
    </source>
</reference>
<feature type="region of interest" description="Disordered" evidence="4">
    <location>
        <begin position="101"/>
        <end position="129"/>
    </location>
</feature>
<dbReference type="InterPro" id="IPR036859">
    <property type="entry name" value="CAP-Gly_dom_sf"/>
</dbReference>